<feature type="non-terminal residue" evidence="1">
    <location>
        <position position="147"/>
    </location>
</feature>
<keyword evidence="2" id="KW-1185">Reference proteome</keyword>
<dbReference type="SUPFAM" id="SSF52047">
    <property type="entry name" value="RNI-like"/>
    <property type="match status" value="1"/>
</dbReference>
<evidence type="ECO:0000313" key="1">
    <source>
        <dbReference type="EMBL" id="KAL1391650.1"/>
    </source>
</evidence>
<evidence type="ECO:0000313" key="2">
    <source>
        <dbReference type="Proteomes" id="UP001562425"/>
    </source>
</evidence>
<reference evidence="1 2" key="1">
    <citation type="submission" date="2024-05" db="EMBL/GenBank/DDBJ databases">
        <title>Culex pipiens pipiens assembly and annotation.</title>
        <authorList>
            <person name="Alout H."/>
            <person name="Durand T."/>
        </authorList>
    </citation>
    <scope>NUCLEOTIDE SEQUENCE [LARGE SCALE GENOMIC DNA]</scope>
    <source>
        <strain evidence="1">HA-2024</strain>
        <tissue evidence="1">Whole body</tissue>
    </source>
</reference>
<dbReference type="AlphaFoldDB" id="A0ABD1D367"/>
<comment type="caution">
    <text evidence="1">The sequence shown here is derived from an EMBL/GenBank/DDBJ whole genome shotgun (WGS) entry which is preliminary data.</text>
</comment>
<organism evidence="1 2">
    <name type="scientific">Culex pipiens pipiens</name>
    <name type="common">Northern house mosquito</name>
    <dbReference type="NCBI Taxonomy" id="38569"/>
    <lineage>
        <taxon>Eukaryota</taxon>
        <taxon>Metazoa</taxon>
        <taxon>Ecdysozoa</taxon>
        <taxon>Arthropoda</taxon>
        <taxon>Hexapoda</taxon>
        <taxon>Insecta</taxon>
        <taxon>Pterygota</taxon>
        <taxon>Neoptera</taxon>
        <taxon>Endopterygota</taxon>
        <taxon>Diptera</taxon>
        <taxon>Nematocera</taxon>
        <taxon>Culicoidea</taxon>
        <taxon>Culicidae</taxon>
        <taxon>Culicinae</taxon>
        <taxon>Culicini</taxon>
        <taxon>Culex</taxon>
        <taxon>Culex</taxon>
    </lineage>
</organism>
<dbReference type="EMBL" id="JBEHCU010007804">
    <property type="protein sequence ID" value="KAL1391650.1"/>
    <property type="molecule type" value="Genomic_DNA"/>
</dbReference>
<dbReference type="Proteomes" id="UP001562425">
    <property type="component" value="Unassembled WGS sequence"/>
</dbReference>
<dbReference type="Gene3D" id="3.80.10.10">
    <property type="entry name" value="Ribonuclease Inhibitor"/>
    <property type="match status" value="1"/>
</dbReference>
<sequence>MAMDIGGKLSATLEFDGSLASWDGLVSKGGYKFKRVCVDQITPGMLRQLYEKHTKIEELRIAGTALEGKDLEEIGNHLRKLKVLHIKVEKDGHQMVTFFERLSKLRHLKMESDGESGFYGGYNWLNFSSQFHPLEVLELDNMAQSNP</sequence>
<name>A0ABD1D367_CULPP</name>
<gene>
    <name evidence="1" type="ORF">pipiens_012259</name>
</gene>
<accession>A0ABD1D367</accession>
<proteinExistence type="predicted"/>
<dbReference type="InterPro" id="IPR032675">
    <property type="entry name" value="LRR_dom_sf"/>
</dbReference>
<protein>
    <submittedName>
        <fullName evidence="1">Uncharacterized protein</fullName>
    </submittedName>
</protein>